<dbReference type="AlphaFoldDB" id="A0A8J2ZBS4"/>
<reference evidence="3 4" key="1">
    <citation type="journal article" date="2014" name="Int. J. Syst. Evol. Microbiol.">
        <title>Complete genome sequence of Corynebacterium casei LMG S-19264T (=DSM 44701T), isolated from a smear-ripened cheese.</title>
        <authorList>
            <consortium name="US DOE Joint Genome Institute (JGI-PGF)"/>
            <person name="Walter F."/>
            <person name="Albersmeier A."/>
            <person name="Kalinowski J."/>
            <person name="Ruckert C."/>
        </authorList>
    </citation>
    <scope>NUCLEOTIDE SEQUENCE [LARGE SCALE GENOMIC DNA]</scope>
    <source>
        <strain evidence="3 4">CGMCC 1.16330</strain>
    </source>
</reference>
<dbReference type="InterPro" id="IPR003673">
    <property type="entry name" value="CoA-Trfase_fam_III"/>
</dbReference>
<dbReference type="SUPFAM" id="SSF89796">
    <property type="entry name" value="CoA-transferase family III (CaiB/BaiF)"/>
    <property type="match status" value="1"/>
</dbReference>
<evidence type="ECO:0000256" key="2">
    <source>
        <dbReference type="SAM" id="MobiDB-lite"/>
    </source>
</evidence>
<protein>
    <submittedName>
        <fullName evidence="3">CoA transferase</fullName>
    </submittedName>
</protein>
<name>A0A8J2ZBS4_9PROT</name>
<dbReference type="PANTHER" id="PTHR48207:SF3">
    <property type="entry name" value="SUCCINATE--HYDROXYMETHYLGLUTARATE COA-TRANSFERASE"/>
    <property type="match status" value="1"/>
</dbReference>
<proteinExistence type="predicted"/>
<dbReference type="GO" id="GO:0008410">
    <property type="term" value="F:CoA-transferase activity"/>
    <property type="evidence" value="ECO:0007669"/>
    <property type="project" value="TreeGrafter"/>
</dbReference>
<dbReference type="PANTHER" id="PTHR48207">
    <property type="entry name" value="SUCCINATE--HYDROXYMETHYLGLUTARATE COA-TRANSFERASE"/>
    <property type="match status" value="1"/>
</dbReference>
<keyword evidence="4" id="KW-1185">Reference proteome</keyword>
<dbReference type="InterPro" id="IPR023606">
    <property type="entry name" value="CoA-Trfase_III_dom_1_sf"/>
</dbReference>
<dbReference type="Gene3D" id="3.40.50.10540">
    <property type="entry name" value="Crotonobetainyl-coa:carnitine coa-transferase, domain 1"/>
    <property type="match status" value="1"/>
</dbReference>
<evidence type="ECO:0000313" key="4">
    <source>
        <dbReference type="Proteomes" id="UP000597507"/>
    </source>
</evidence>
<sequence>MTAAARAAEAGARSKGVAGAAMTASDTPPPLPLAGIRVVEIAQNLAGPFAGEILAALGAEVVKVERPEGDDARGWGPPFVGGAAATFQTVNRGKRSVALDLKDERAVAWLKDHLLGCDILVQNLRPGAMEALGLDAESLRARNPRLIYCSLHAFGRAGPKRLAPGYEPIVQAFAGMFSVNGTREGPPSRVGMQVLDLGTGVWAALGCLAALLRRARTGEGCVVDTSLFETALGWMTIHLAAFGVTGRQPPRDRTGSPRLIVFQAFETADGELVVAAANDRLFARLAVELGRADWARDPRFRTNADRIAHRDLLIPEMEAIFRARPTAEWARRLEAIGIPCSPINDLAAVRDDPQTAAIGALAPLPDLPELRTVGLPVSFDGVRPAHRHRAPALGADNAALGAPVPGGARATRP</sequence>
<dbReference type="InterPro" id="IPR050483">
    <property type="entry name" value="CoA-transferase_III_domain"/>
</dbReference>
<gene>
    <name evidence="3" type="ORF">GCM10010964_21100</name>
</gene>
<dbReference type="Proteomes" id="UP000597507">
    <property type="component" value="Unassembled WGS sequence"/>
</dbReference>
<keyword evidence="1 3" id="KW-0808">Transferase</keyword>
<dbReference type="EMBL" id="BMKS01000005">
    <property type="protein sequence ID" value="GGG33018.1"/>
    <property type="molecule type" value="Genomic_DNA"/>
</dbReference>
<dbReference type="Pfam" id="PF02515">
    <property type="entry name" value="CoA_transf_3"/>
    <property type="match status" value="1"/>
</dbReference>
<dbReference type="InterPro" id="IPR044855">
    <property type="entry name" value="CoA-Trfase_III_dom3_sf"/>
</dbReference>
<accession>A0A8J2ZBS4</accession>
<organism evidence="3 4">
    <name type="scientific">Caldovatus sediminis</name>
    <dbReference type="NCBI Taxonomy" id="2041189"/>
    <lineage>
        <taxon>Bacteria</taxon>
        <taxon>Pseudomonadati</taxon>
        <taxon>Pseudomonadota</taxon>
        <taxon>Alphaproteobacteria</taxon>
        <taxon>Acetobacterales</taxon>
        <taxon>Roseomonadaceae</taxon>
        <taxon>Caldovatus</taxon>
    </lineage>
</organism>
<evidence type="ECO:0000313" key="3">
    <source>
        <dbReference type="EMBL" id="GGG33018.1"/>
    </source>
</evidence>
<dbReference type="Gene3D" id="3.30.1540.10">
    <property type="entry name" value="formyl-coa transferase, domain 3"/>
    <property type="match status" value="1"/>
</dbReference>
<comment type="caution">
    <text evidence="3">The sequence shown here is derived from an EMBL/GenBank/DDBJ whole genome shotgun (WGS) entry which is preliminary data.</text>
</comment>
<feature type="region of interest" description="Disordered" evidence="2">
    <location>
        <begin position="394"/>
        <end position="413"/>
    </location>
</feature>
<evidence type="ECO:0000256" key="1">
    <source>
        <dbReference type="ARBA" id="ARBA00022679"/>
    </source>
</evidence>